<dbReference type="Gene3D" id="3.20.20.10">
    <property type="entry name" value="Alanine racemase"/>
    <property type="match status" value="1"/>
</dbReference>
<evidence type="ECO:0000256" key="5">
    <source>
        <dbReference type="SAM" id="Coils"/>
    </source>
</evidence>
<dbReference type="CDD" id="cd00635">
    <property type="entry name" value="PLPDE_III_YBL036c_like"/>
    <property type="match status" value="1"/>
</dbReference>
<evidence type="ECO:0000313" key="7">
    <source>
        <dbReference type="EMBL" id="MBA8823424.1"/>
    </source>
</evidence>
<dbReference type="InterPro" id="IPR029066">
    <property type="entry name" value="PLP-binding_barrel"/>
</dbReference>
<organism evidence="7 8">
    <name type="scientific">Halosaccharopolyspora lacisalsi</name>
    <dbReference type="NCBI Taxonomy" id="1000566"/>
    <lineage>
        <taxon>Bacteria</taxon>
        <taxon>Bacillati</taxon>
        <taxon>Actinomycetota</taxon>
        <taxon>Actinomycetes</taxon>
        <taxon>Pseudonocardiales</taxon>
        <taxon>Pseudonocardiaceae</taxon>
        <taxon>Halosaccharopolyspora</taxon>
    </lineage>
</organism>
<protein>
    <recommendedName>
        <fullName evidence="2">Pyridoxal phosphate homeostasis protein</fullName>
        <shortName evidence="2">PLP homeostasis protein</shortName>
    </recommendedName>
</protein>
<comment type="caution">
    <text evidence="7">The sequence shown here is derived from an EMBL/GenBank/DDBJ whole genome shotgun (WGS) entry which is preliminary data.</text>
</comment>
<keyword evidence="5" id="KW-0175">Coiled coil</keyword>
<dbReference type="PANTHER" id="PTHR10146">
    <property type="entry name" value="PROLINE SYNTHETASE CO-TRANSCRIBED BACTERIAL HOMOLOG PROTEIN"/>
    <property type="match status" value="1"/>
</dbReference>
<dbReference type="PIRSF" id="PIRSF004848">
    <property type="entry name" value="YBL036c_PLPDEIII"/>
    <property type="match status" value="1"/>
</dbReference>
<dbReference type="Proteomes" id="UP000569329">
    <property type="component" value="Unassembled WGS sequence"/>
</dbReference>
<dbReference type="HAMAP" id="MF_02087">
    <property type="entry name" value="PLP_homeostasis"/>
    <property type="match status" value="1"/>
</dbReference>
<gene>
    <name evidence="7" type="ORF">FHX42_000753</name>
</gene>
<evidence type="ECO:0000256" key="1">
    <source>
        <dbReference type="ARBA" id="ARBA00022898"/>
    </source>
</evidence>
<dbReference type="InterPro" id="IPR001608">
    <property type="entry name" value="Ala_racemase_N"/>
</dbReference>
<dbReference type="SUPFAM" id="SSF51419">
    <property type="entry name" value="PLP-binding barrel"/>
    <property type="match status" value="1"/>
</dbReference>
<dbReference type="Pfam" id="PF01168">
    <property type="entry name" value="Ala_racemase_N"/>
    <property type="match status" value="1"/>
</dbReference>
<evidence type="ECO:0000256" key="3">
    <source>
        <dbReference type="PIRSR" id="PIRSR004848-1"/>
    </source>
</evidence>
<sequence>MSTSTGAEQRRAELAENLSRVRERVDRACRAAGRDPGEVELLAVTKTFPASDAALLADLGVTGLAENREQEASPKVTELTALRPATEVRWHMVGQLQRNKARSVVRWADVVESVDSPRLAEALRRATGRALDEGERQRPLDVLIQVGLDERTGRGGCPPEEVEELAESITNMNEIHLRGLMAVAPLGGDSDVAFTTLSGIFRRVRRRFPGADRLSAGMSGDLESAIAHGSTRVRVGTALLGGRPIPSP</sequence>
<evidence type="ECO:0000256" key="4">
    <source>
        <dbReference type="RuleBase" id="RU004514"/>
    </source>
</evidence>
<feature type="domain" description="Alanine racemase N-terminal" evidence="6">
    <location>
        <begin position="17"/>
        <end position="244"/>
    </location>
</feature>
<dbReference type="NCBIfam" id="TIGR00044">
    <property type="entry name" value="YggS family pyridoxal phosphate-dependent enzyme"/>
    <property type="match status" value="1"/>
</dbReference>
<evidence type="ECO:0000313" key="8">
    <source>
        <dbReference type="Proteomes" id="UP000569329"/>
    </source>
</evidence>
<dbReference type="PROSITE" id="PS01211">
    <property type="entry name" value="UPF0001"/>
    <property type="match status" value="1"/>
</dbReference>
<dbReference type="AlphaFoldDB" id="A0A839DPK5"/>
<reference evidence="7 8" key="1">
    <citation type="submission" date="2020-07" db="EMBL/GenBank/DDBJ databases">
        <title>Sequencing the genomes of 1000 actinobacteria strains.</title>
        <authorList>
            <person name="Klenk H.-P."/>
        </authorList>
    </citation>
    <scope>NUCLEOTIDE SEQUENCE [LARGE SCALE GENOMIC DNA]</scope>
    <source>
        <strain evidence="7 8">DSM 45975</strain>
    </source>
</reference>
<accession>A0A839DPK5</accession>
<dbReference type="InterPro" id="IPR011078">
    <property type="entry name" value="PyrdxlP_homeostasis"/>
</dbReference>
<feature type="modified residue" description="N6-(pyridoxal phosphate)lysine" evidence="2 3">
    <location>
        <position position="46"/>
    </location>
</feature>
<keyword evidence="1 2" id="KW-0663">Pyridoxal phosphate</keyword>
<feature type="coiled-coil region" evidence="5">
    <location>
        <begin position="4"/>
        <end position="31"/>
    </location>
</feature>
<comment type="cofactor">
    <cofactor evidence="3">
        <name>pyridoxal 5'-phosphate</name>
        <dbReference type="ChEBI" id="CHEBI:597326"/>
    </cofactor>
</comment>
<keyword evidence="8" id="KW-1185">Reference proteome</keyword>
<name>A0A839DPK5_9PSEU</name>
<comment type="function">
    <text evidence="2">Pyridoxal 5'-phosphate (PLP)-binding protein, which is involved in PLP homeostasis.</text>
</comment>
<dbReference type="PANTHER" id="PTHR10146:SF14">
    <property type="entry name" value="PYRIDOXAL PHOSPHATE HOMEOSTASIS PROTEIN"/>
    <property type="match status" value="1"/>
</dbReference>
<comment type="similarity">
    <text evidence="2 4">Belongs to the pyridoxal phosphate-binding protein YggS/PROSC family.</text>
</comment>
<proteinExistence type="inferred from homology"/>
<dbReference type="GO" id="GO:0030170">
    <property type="term" value="F:pyridoxal phosphate binding"/>
    <property type="evidence" value="ECO:0007669"/>
    <property type="project" value="UniProtKB-UniRule"/>
</dbReference>
<evidence type="ECO:0000259" key="6">
    <source>
        <dbReference type="Pfam" id="PF01168"/>
    </source>
</evidence>
<evidence type="ECO:0000256" key="2">
    <source>
        <dbReference type="HAMAP-Rule" id="MF_02087"/>
    </source>
</evidence>
<dbReference type="RefSeq" id="WP_182542736.1">
    <property type="nucleotide sequence ID" value="NZ_JACGWZ010000001.1"/>
</dbReference>
<dbReference type="EMBL" id="JACGWZ010000001">
    <property type="protein sequence ID" value="MBA8823424.1"/>
    <property type="molecule type" value="Genomic_DNA"/>
</dbReference>